<comment type="caution">
    <text evidence="3">The sequence shown here is derived from an EMBL/GenBank/DDBJ whole genome shotgun (WGS) entry which is preliminary data.</text>
</comment>
<dbReference type="EMBL" id="JAPCXC010000104">
    <property type="protein sequence ID" value="KAJ1605237.1"/>
    <property type="molecule type" value="Genomic_DNA"/>
</dbReference>
<feature type="compositionally biased region" description="Basic and acidic residues" evidence="1">
    <location>
        <begin position="181"/>
        <end position="193"/>
    </location>
</feature>
<sequence length="193" mass="20792">MRLLLVVWLFTQIASVESTGPDGEQGGELIFHKVEGGWLGVQAFSSSVIVLSVGVGSVADPEELPGLSNLVQESLCLGTSRFFDGSNFCSFIAAETECPHRLVDQRGQRDFGDQSTGAREEFPQTAVQLQHYDSGGGQRGAADQALRRGDLLLLPGQEPQDLAYASVGLGQNHSSSPSWGGRERHPHEDQLDE</sequence>
<dbReference type="AlphaFoldDB" id="A0A9D5DJ23"/>
<feature type="compositionally biased region" description="Polar residues" evidence="1">
    <location>
        <begin position="169"/>
        <end position="178"/>
    </location>
</feature>
<evidence type="ECO:0000313" key="3">
    <source>
        <dbReference type="EMBL" id="KAJ1605237.1"/>
    </source>
</evidence>
<dbReference type="Proteomes" id="UP001067231">
    <property type="component" value="Unassembled WGS sequence"/>
</dbReference>
<organism evidence="3">
    <name type="scientific">Cryptosporidium canis</name>
    <dbReference type="NCBI Taxonomy" id="195482"/>
    <lineage>
        <taxon>Eukaryota</taxon>
        <taxon>Sar</taxon>
        <taxon>Alveolata</taxon>
        <taxon>Apicomplexa</taxon>
        <taxon>Conoidasida</taxon>
        <taxon>Coccidia</taxon>
        <taxon>Eucoccidiorida</taxon>
        <taxon>Eimeriorina</taxon>
        <taxon>Cryptosporidiidae</taxon>
        <taxon>Cryptosporidium</taxon>
    </lineage>
</organism>
<feature type="signal peptide" evidence="2">
    <location>
        <begin position="1"/>
        <end position="18"/>
    </location>
</feature>
<proteinExistence type="predicted"/>
<keyword evidence="2" id="KW-0732">Signal</keyword>
<evidence type="ECO:0000256" key="1">
    <source>
        <dbReference type="SAM" id="MobiDB-lite"/>
    </source>
</evidence>
<gene>
    <name evidence="3" type="ORF">OJ253_3244</name>
</gene>
<feature type="chain" id="PRO_5039544182" evidence="2">
    <location>
        <begin position="19"/>
        <end position="193"/>
    </location>
</feature>
<name>A0A9D5DJ23_9CRYT</name>
<accession>A0A9D5DJ23</accession>
<evidence type="ECO:0000256" key="2">
    <source>
        <dbReference type="SAM" id="SignalP"/>
    </source>
</evidence>
<feature type="region of interest" description="Disordered" evidence="1">
    <location>
        <begin position="163"/>
        <end position="193"/>
    </location>
</feature>
<reference evidence="3" key="1">
    <citation type="submission" date="2022-10" db="EMBL/GenBank/DDBJ databases">
        <title>Adaptive evolution leads to modifications in subtelomeric GC content in a zoonotic Cryptosporidium species.</title>
        <authorList>
            <person name="Li J."/>
            <person name="Feng Y."/>
            <person name="Xiao L."/>
        </authorList>
    </citation>
    <scope>NUCLEOTIDE SEQUENCE</scope>
    <source>
        <strain evidence="3">33844</strain>
    </source>
</reference>
<protein>
    <submittedName>
        <fullName evidence="3">Uncharacterized protein</fullName>
    </submittedName>
</protein>
<dbReference type="OrthoDB" id="10365765at2759"/>